<dbReference type="EMBL" id="MCFL01000016">
    <property type="protein sequence ID" value="ORZ36618.1"/>
    <property type="molecule type" value="Genomic_DNA"/>
</dbReference>
<dbReference type="Proteomes" id="UP000193411">
    <property type="component" value="Unassembled WGS sequence"/>
</dbReference>
<organism evidence="1 2">
    <name type="scientific">Catenaria anguillulae PL171</name>
    <dbReference type="NCBI Taxonomy" id="765915"/>
    <lineage>
        <taxon>Eukaryota</taxon>
        <taxon>Fungi</taxon>
        <taxon>Fungi incertae sedis</taxon>
        <taxon>Blastocladiomycota</taxon>
        <taxon>Blastocladiomycetes</taxon>
        <taxon>Blastocladiales</taxon>
        <taxon>Catenariaceae</taxon>
        <taxon>Catenaria</taxon>
    </lineage>
</organism>
<dbReference type="AlphaFoldDB" id="A0A1Y2HPS8"/>
<name>A0A1Y2HPS8_9FUNG</name>
<keyword evidence="2" id="KW-1185">Reference proteome</keyword>
<gene>
    <name evidence="1" type="ORF">BCR44DRAFT_1432254</name>
</gene>
<protein>
    <submittedName>
        <fullName evidence="1">Uncharacterized protein</fullName>
    </submittedName>
</protein>
<comment type="caution">
    <text evidence="1">The sequence shown here is derived from an EMBL/GenBank/DDBJ whole genome shotgun (WGS) entry which is preliminary data.</text>
</comment>
<proteinExistence type="predicted"/>
<reference evidence="1 2" key="1">
    <citation type="submission" date="2016-07" db="EMBL/GenBank/DDBJ databases">
        <title>Pervasive Adenine N6-methylation of Active Genes in Fungi.</title>
        <authorList>
            <consortium name="DOE Joint Genome Institute"/>
            <person name="Mondo S.J."/>
            <person name="Dannebaum R.O."/>
            <person name="Kuo R.C."/>
            <person name="Labutti K."/>
            <person name="Haridas S."/>
            <person name="Kuo A."/>
            <person name="Salamov A."/>
            <person name="Ahrendt S.R."/>
            <person name="Lipzen A."/>
            <person name="Sullivan W."/>
            <person name="Andreopoulos W.B."/>
            <person name="Clum A."/>
            <person name="Lindquist E."/>
            <person name="Daum C."/>
            <person name="Ramamoorthy G.K."/>
            <person name="Gryganskyi A."/>
            <person name="Culley D."/>
            <person name="Magnuson J.K."/>
            <person name="James T.Y."/>
            <person name="O'Malley M.A."/>
            <person name="Stajich J.E."/>
            <person name="Spatafora J.W."/>
            <person name="Visel A."/>
            <person name="Grigoriev I.V."/>
        </authorList>
    </citation>
    <scope>NUCLEOTIDE SEQUENCE [LARGE SCALE GENOMIC DNA]</scope>
    <source>
        <strain evidence="1 2">PL171</strain>
    </source>
</reference>
<evidence type="ECO:0000313" key="2">
    <source>
        <dbReference type="Proteomes" id="UP000193411"/>
    </source>
</evidence>
<accession>A0A1Y2HPS8</accession>
<sequence>MSSTPSVVASSVPLPAETYAHLVRILPNLSAAAPAALEAWITTTGPGGIVSLHLYQRGALPPPPSYVPTSPVPEKTGGTPMPPPEPVNVRTFSVQKVYEWMGYQASLTGRQLPWAPVVVTASGAIVGVPLMSEEERLKKENEKLKDKNDWLCCLAIFCCCCNICCD</sequence>
<evidence type="ECO:0000313" key="1">
    <source>
        <dbReference type="EMBL" id="ORZ36618.1"/>
    </source>
</evidence>